<comment type="similarity">
    <text evidence="7">Belongs to the class I-like SAM-binding methyltransferase superfamily. C5-methyltransferase family.</text>
</comment>
<dbReference type="PRINTS" id="PR00105">
    <property type="entry name" value="C5METTRFRASE"/>
</dbReference>
<dbReference type="Proteomes" id="UP000481616">
    <property type="component" value="Unassembled WGS sequence"/>
</dbReference>
<dbReference type="GO" id="GO:0032259">
    <property type="term" value="P:methylation"/>
    <property type="evidence" value="ECO:0007669"/>
    <property type="project" value="UniProtKB-KW"/>
</dbReference>
<dbReference type="PANTHER" id="PTHR46098">
    <property type="entry name" value="TRNA (CYTOSINE(38)-C(5))-METHYLTRANSFERASE"/>
    <property type="match status" value="1"/>
</dbReference>
<evidence type="ECO:0000256" key="5">
    <source>
        <dbReference type="ARBA" id="ARBA00022747"/>
    </source>
</evidence>
<comment type="caution">
    <text evidence="8">The sequence shown here is derived from an EMBL/GenBank/DDBJ whole genome shotgun (WGS) entry which is preliminary data.</text>
</comment>
<dbReference type="InterPro" id="IPR018117">
    <property type="entry name" value="C5_DNA_meth_AS"/>
</dbReference>
<dbReference type="InterPro" id="IPR029063">
    <property type="entry name" value="SAM-dependent_MTases_sf"/>
</dbReference>
<organism evidence="8 9">
    <name type="scientific">Phocaeicola dorei</name>
    <dbReference type="NCBI Taxonomy" id="357276"/>
    <lineage>
        <taxon>Bacteria</taxon>
        <taxon>Pseudomonadati</taxon>
        <taxon>Bacteroidota</taxon>
        <taxon>Bacteroidia</taxon>
        <taxon>Bacteroidales</taxon>
        <taxon>Bacteroidaceae</taxon>
        <taxon>Phocaeicola</taxon>
    </lineage>
</organism>
<evidence type="ECO:0000256" key="1">
    <source>
        <dbReference type="ARBA" id="ARBA00011975"/>
    </source>
</evidence>
<protein>
    <recommendedName>
        <fullName evidence="1">DNA (cytosine-5-)-methyltransferase</fullName>
        <ecNumber evidence="1">2.1.1.37</ecNumber>
    </recommendedName>
</protein>
<dbReference type="EC" id="2.1.1.37" evidence="1"/>
<evidence type="ECO:0000256" key="7">
    <source>
        <dbReference type="PROSITE-ProRule" id="PRU01016"/>
    </source>
</evidence>
<evidence type="ECO:0000256" key="4">
    <source>
        <dbReference type="ARBA" id="ARBA00022691"/>
    </source>
</evidence>
<dbReference type="SUPFAM" id="SSF53335">
    <property type="entry name" value="S-adenosyl-L-methionine-dependent methyltransferases"/>
    <property type="match status" value="1"/>
</dbReference>
<evidence type="ECO:0000256" key="3">
    <source>
        <dbReference type="ARBA" id="ARBA00022679"/>
    </source>
</evidence>
<evidence type="ECO:0000256" key="6">
    <source>
        <dbReference type="ARBA" id="ARBA00047422"/>
    </source>
</evidence>
<feature type="non-terminal residue" evidence="8">
    <location>
        <position position="180"/>
    </location>
</feature>
<sequence length="180" mass="20834">MDILDGSPPCSTFSIAGNREKDWGKEKKFREGQSAQVLDTLFFDFIALARVLQPKVVVAENVKGLLMGSAIDYVRRIYKDFDNAGYYCQHFLLDASKMGVPQKRERIFFICIRHDLGINFLKVSNLFNVEPYINMEFNEDPIVYGAFEDYKGRAYEGRMRELFELREQGDIALSEAYKKL</sequence>
<proteinExistence type="inferred from homology"/>
<name>A0A4Q5HAL3_9BACT</name>
<dbReference type="PROSITE" id="PS00094">
    <property type="entry name" value="C5_MTASE_1"/>
    <property type="match status" value="1"/>
</dbReference>
<dbReference type="PROSITE" id="PS51679">
    <property type="entry name" value="SAM_MT_C5"/>
    <property type="match status" value="1"/>
</dbReference>
<feature type="active site" evidence="7">
    <location>
        <position position="10"/>
    </location>
</feature>
<gene>
    <name evidence="8" type="ORF">F2Y58_25300</name>
</gene>
<evidence type="ECO:0000313" key="9">
    <source>
        <dbReference type="Proteomes" id="UP000481616"/>
    </source>
</evidence>
<dbReference type="GO" id="GO:0003886">
    <property type="term" value="F:DNA (cytosine-5-)-methyltransferase activity"/>
    <property type="evidence" value="ECO:0007669"/>
    <property type="project" value="UniProtKB-EC"/>
</dbReference>
<keyword evidence="2 7" id="KW-0489">Methyltransferase</keyword>
<evidence type="ECO:0000313" key="8">
    <source>
        <dbReference type="EMBL" id="KAA5387744.1"/>
    </source>
</evidence>
<reference evidence="8 9" key="1">
    <citation type="journal article" date="2019" name="Nat. Med.">
        <title>A library of human gut bacterial isolates paired with longitudinal multiomics data enables mechanistic microbiome research.</title>
        <authorList>
            <person name="Poyet M."/>
            <person name="Groussin M."/>
            <person name="Gibbons S.M."/>
            <person name="Avila-Pacheco J."/>
            <person name="Jiang X."/>
            <person name="Kearney S.M."/>
            <person name="Perrotta A.R."/>
            <person name="Berdy B."/>
            <person name="Zhao S."/>
            <person name="Lieberman T.D."/>
            <person name="Swanson P.K."/>
            <person name="Smith M."/>
            <person name="Roesemann S."/>
            <person name="Alexander J.E."/>
            <person name="Rich S.A."/>
            <person name="Livny J."/>
            <person name="Vlamakis H."/>
            <person name="Clish C."/>
            <person name="Bullock K."/>
            <person name="Deik A."/>
            <person name="Scott J."/>
            <person name="Pierce K.A."/>
            <person name="Xavier R.J."/>
            <person name="Alm E.J."/>
        </authorList>
    </citation>
    <scope>NUCLEOTIDE SEQUENCE [LARGE SCALE GENOMIC DNA]</scope>
    <source>
        <strain evidence="8 9">BIOML-A1</strain>
    </source>
</reference>
<keyword evidence="5" id="KW-0680">Restriction system</keyword>
<dbReference type="AlphaFoldDB" id="A0A4Q5HAL3"/>
<keyword evidence="4 7" id="KW-0949">S-adenosyl-L-methionine</keyword>
<dbReference type="InterPro" id="IPR001525">
    <property type="entry name" value="C5_MeTfrase"/>
</dbReference>
<dbReference type="EMBL" id="VVYY01000161">
    <property type="protein sequence ID" value="KAA5387744.1"/>
    <property type="molecule type" value="Genomic_DNA"/>
</dbReference>
<keyword evidence="3 7" id="KW-0808">Transferase</keyword>
<evidence type="ECO:0000256" key="2">
    <source>
        <dbReference type="ARBA" id="ARBA00022603"/>
    </source>
</evidence>
<dbReference type="PANTHER" id="PTHR46098:SF1">
    <property type="entry name" value="TRNA (CYTOSINE(38)-C(5))-METHYLTRANSFERASE"/>
    <property type="match status" value="1"/>
</dbReference>
<accession>A0A4Q5HAL3</accession>
<dbReference type="Pfam" id="PF00145">
    <property type="entry name" value="DNA_methylase"/>
    <property type="match status" value="1"/>
</dbReference>
<dbReference type="InterPro" id="IPR050750">
    <property type="entry name" value="C5-MTase"/>
</dbReference>
<comment type="catalytic activity">
    <reaction evidence="6">
        <text>a 2'-deoxycytidine in DNA + S-adenosyl-L-methionine = a 5-methyl-2'-deoxycytidine in DNA + S-adenosyl-L-homocysteine + H(+)</text>
        <dbReference type="Rhea" id="RHEA:13681"/>
        <dbReference type="Rhea" id="RHEA-COMP:11369"/>
        <dbReference type="Rhea" id="RHEA-COMP:11370"/>
        <dbReference type="ChEBI" id="CHEBI:15378"/>
        <dbReference type="ChEBI" id="CHEBI:57856"/>
        <dbReference type="ChEBI" id="CHEBI:59789"/>
        <dbReference type="ChEBI" id="CHEBI:85452"/>
        <dbReference type="ChEBI" id="CHEBI:85454"/>
        <dbReference type="EC" id="2.1.1.37"/>
    </reaction>
</comment>
<dbReference type="Gene3D" id="3.40.50.150">
    <property type="entry name" value="Vaccinia Virus protein VP39"/>
    <property type="match status" value="1"/>
</dbReference>
<dbReference type="GO" id="GO:0009307">
    <property type="term" value="P:DNA restriction-modification system"/>
    <property type="evidence" value="ECO:0007669"/>
    <property type="project" value="UniProtKB-KW"/>
</dbReference>